<feature type="non-terminal residue" evidence="2">
    <location>
        <position position="110"/>
    </location>
</feature>
<organism evidence="2 3">
    <name type="scientific">Stylosanthes scabra</name>
    <dbReference type="NCBI Taxonomy" id="79078"/>
    <lineage>
        <taxon>Eukaryota</taxon>
        <taxon>Viridiplantae</taxon>
        <taxon>Streptophyta</taxon>
        <taxon>Embryophyta</taxon>
        <taxon>Tracheophyta</taxon>
        <taxon>Spermatophyta</taxon>
        <taxon>Magnoliopsida</taxon>
        <taxon>eudicotyledons</taxon>
        <taxon>Gunneridae</taxon>
        <taxon>Pentapetalae</taxon>
        <taxon>rosids</taxon>
        <taxon>fabids</taxon>
        <taxon>Fabales</taxon>
        <taxon>Fabaceae</taxon>
        <taxon>Papilionoideae</taxon>
        <taxon>50 kb inversion clade</taxon>
        <taxon>dalbergioids sensu lato</taxon>
        <taxon>Dalbergieae</taxon>
        <taxon>Pterocarpus clade</taxon>
        <taxon>Stylosanthes</taxon>
    </lineage>
</organism>
<sequence>MAPNGPSPSAKGKGKAYRPPTRASPRLTALRSQSGANPQPKTPVTPVVIAPTPSLPPKKHPIQKAADKGTSKAAAQSFRRRSQRITAIGHTFIQAPKEQEVIAISSDSEL</sequence>
<keyword evidence="3" id="KW-1185">Reference proteome</keyword>
<evidence type="ECO:0000313" key="3">
    <source>
        <dbReference type="Proteomes" id="UP001341840"/>
    </source>
</evidence>
<comment type="caution">
    <text evidence="2">The sequence shown here is derived from an EMBL/GenBank/DDBJ whole genome shotgun (WGS) entry which is preliminary data.</text>
</comment>
<name>A0ABU6VLI3_9FABA</name>
<dbReference type="EMBL" id="JASCZI010151782">
    <property type="protein sequence ID" value="MED6174435.1"/>
    <property type="molecule type" value="Genomic_DNA"/>
</dbReference>
<proteinExistence type="predicted"/>
<dbReference type="Proteomes" id="UP001341840">
    <property type="component" value="Unassembled WGS sequence"/>
</dbReference>
<protein>
    <submittedName>
        <fullName evidence="2">Uncharacterized protein</fullName>
    </submittedName>
</protein>
<feature type="region of interest" description="Disordered" evidence="1">
    <location>
        <begin position="1"/>
        <end position="75"/>
    </location>
</feature>
<feature type="compositionally biased region" description="Low complexity" evidence="1">
    <location>
        <begin position="42"/>
        <end position="52"/>
    </location>
</feature>
<feature type="compositionally biased region" description="Polar residues" evidence="1">
    <location>
        <begin position="30"/>
        <end position="39"/>
    </location>
</feature>
<evidence type="ECO:0000313" key="2">
    <source>
        <dbReference type="EMBL" id="MED6174435.1"/>
    </source>
</evidence>
<gene>
    <name evidence="2" type="ORF">PIB30_068936</name>
</gene>
<evidence type="ECO:0000256" key="1">
    <source>
        <dbReference type="SAM" id="MobiDB-lite"/>
    </source>
</evidence>
<accession>A0ABU6VLI3</accession>
<reference evidence="2 3" key="1">
    <citation type="journal article" date="2023" name="Plants (Basel)">
        <title>Bridging the Gap: Combining Genomics and Transcriptomics Approaches to Understand Stylosanthes scabra, an Orphan Legume from the Brazilian Caatinga.</title>
        <authorList>
            <person name="Ferreira-Neto J.R.C."/>
            <person name="da Silva M.D."/>
            <person name="Binneck E."/>
            <person name="de Melo N.F."/>
            <person name="da Silva R.H."/>
            <person name="de Melo A.L.T.M."/>
            <person name="Pandolfi V."/>
            <person name="Bustamante F.O."/>
            <person name="Brasileiro-Vidal A.C."/>
            <person name="Benko-Iseppon A.M."/>
        </authorList>
    </citation>
    <scope>NUCLEOTIDE SEQUENCE [LARGE SCALE GENOMIC DNA]</scope>
    <source>
        <tissue evidence="2">Leaves</tissue>
    </source>
</reference>